<dbReference type="Proteomes" id="UP000188354">
    <property type="component" value="Chromosome LG04"/>
</dbReference>
<sequence length="85" mass="9277">MLGDCCRMDNASSAIAYFEESVELLSKLPKDDLEVLDVAVSLAKVADTDRNLGDEKLATSGFQNAIELFESMTLNSEACRLWSNG</sequence>
<dbReference type="InterPro" id="IPR011990">
    <property type="entry name" value="TPR-like_helical_dom_sf"/>
</dbReference>
<proteinExistence type="predicted"/>
<name>A0A4P1RM24_LUPAN</name>
<evidence type="ECO:0000313" key="2">
    <source>
        <dbReference type="Proteomes" id="UP000188354"/>
    </source>
</evidence>
<dbReference type="Gene3D" id="1.25.40.10">
    <property type="entry name" value="Tetratricopeptide repeat domain"/>
    <property type="match status" value="1"/>
</dbReference>
<organism evidence="1 2">
    <name type="scientific">Lupinus angustifolius</name>
    <name type="common">Narrow-leaved blue lupine</name>
    <dbReference type="NCBI Taxonomy" id="3871"/>
    <lineage>
        <taxon>Eukaryota</taxon>
        <taxon>Viridiplantae</taxon>
        <taxon>Streptophyta</taxon>
        <taxon>Embryophyta</taxon>
        <taxon>Tracheophyta</taxon>
        <taxon>Spermatophyta</taxon>
        <taxon>Magnoliopsida</taxon>
        <taxon>eudicotyledons</taxon>
        <taxon>Gunneridae</taxon>
        <taxon>Pentapetalae</taxon>
        <taxon>rosids</taxon>
        <taxon>fabids</taxon>
        <taxon>Fabales</taxon>
        <taxon>Fabaceae</taxon>
        <taxon>Papilionoideae</taxon>
        <taxon>50 kb inversion clade</taxon>
        <taxon>genistoids sensu lato</taxon>
        <taxon>core genistoids</taxon>
        <taxon>Genisteae</taxon>
        <taxon>Lupinus</taxon>
    </lineage>
</organism>
<accession>A0A4P1RM24</accession>
<evidence type="ECO:0000313" key="1">
    <source>
        <dbReference type="EMBL" id="OIW13301.1"/>
    </source>
</evidence>
<dbReference type="AlphaFoldDB" id="A0A4P1RM24"/>
<dbReference type="EMBL" id="CM007364">
    <property type="protein sequence ID" value="OIW13301.1"/>
    <property type="molecule type" value="Genomic_DNA"/>
</dbReference>
<reference evidence="1 2" key="1">
    <citation type="journal article" date="2017" name="Plant Biotechnol. J.">
        <title>A comprehensive draft genome sequence for lupin (Lupinus angustifolius), an emerging health food: insights into plant-microbe interactions and legume evolution.</title>
        <authorList>
            <person name="Hane J.K."/>
            <person name="Ming Y."/>
            <person name="Kamphuis L.G."/>
            <person name="Nelson M.N."/>
            <person name="Garg G."/>
            <person name="Atkins C.A."/>
            <person name="Bayer P.E."/>
            <person name="Bravo A."/>
            <person name="Bringans S."/>
            <person name="Cannon S."/>
            <person name="Edwards D."/>
            <person name="Foley R."/>
            <person name="Gao L.L."/>
            <person name="Harrison M.J."/>
            <person name="Huang W."/>
            <person name="Hurgobin B."/>
            <person name="Li S."/>
            <person name="Liu C.W."/>
            <person name="McGrath A."/>
            <person name="Morahan G."/>
            <person name="Murray J."/>
            <person name="Weller J."/>
            <person name="Jian J."/>
            <person name="Singh K.B."/>
        </authorList>
    </citation>
    <scope>NUCLEOTIDE SEQUENCE [LARGE SCALE GENOMIC DNA]</scope>
    <source>
        <strain evidence="2">cv. Tanjil</strain>
        <tissue evidence="1">Whole plant</tissue>
    </source>
</reference>
<dbReference type="STRING" id="3871.A0A4P1RM24"/>
<protein>
    <submittedName>
        <fullName evidence="1">Uncharacterized protein</fullName>
    </submittedName>
</protein>
<gene>
    <name evidence="1" type="ORF">TanjilG_02821</name>
</gene>
<dbReference type="Gramene" id="OIW13301">
    <property type="protein sequence ID" value="OIW13301"/>
    <property type="gene ID" value="TanjilG_02821"/>
</dbReference>
<keyword evidence="2" id="KW-1185">Reference proteome</keyword>